<proteinExistence type="predicted"/>
<organism evidence="1 2">
    <name type="scientific">Methylobacter tundripaludum</name>
    <dbReference type="NCBI Taxonomy" id="173365"/>
    <lineage>
        <taxon>Bacteria</taxon>
        <taxon>Pseudomonadati</taxon>
        <taxon>Pseudomonadota</taxon>
        <taxon>Gammaproteobacteria</taxon>
        <taxon>Methylococcales</taxon>
        <taxon>Methylococcaceae</taxon>
        <taxon>Methylobacter</taxon>
    </lineage>
</organism>
<dbReference type="EMBL" id="PTIY01000003">
    <property type="protein sequence ID" value="PPK72705.1"/>
    <property type="molecule type" value="Genomic_DNA"/>
</dbReference>
<dbReference type="InterPro" id="IPR036287">
    <property type="entry name" value="Rv1873-like_sf"/>
</dbReference>
<reference evidence="1 2" key="1">
    <citation type="submission" date="2018-02" db="EMBL/GenBank/DDBJ databases">
        <title>Subsurface microbial communities from deep shales in Ohio and West Virginia, USA.</title>
        <authorList>
            <person name="Wrighton K."/>
        </authorList>
    </citation>
    <scope>NUCLEOTIDE SEQUENCE [LARGE SCALE GENOMIC DNA]</scope>
    <source>
        <strain evidence="1 2">OWC-G53F</strain>
    </source>
</reference>
<evidence type="ECO:0000313" key="2">
    <source>
        <dbReference type="Proteomes" id="UP000238071"/>
    </source>
</evidence>
<dbReference type="SUPFAM" id="SSF140736">
    <property type="entry name" value="Rv1873-like"/>
    <property type="match status" value="1"/>
</dbReference>
<keyword evidence="2" id="KW-1185">Reference proteome</keyword>
<comment type="caution">
    <text evidence="1">The sequence shown here is derived from an EMBL/GenBank/DDBJ whole genome shotgun (WGS) entry which is preliminary data.</text>
</comment>
<accession>A0A2S6H5E0</accession>
<evidence type="ECO:0000313" key="1">
    <source>
        <dbReference type="EMBL" id="PPK72705.1"/>
    </source>
</evidence>
<protein>
    <submittedName>
        <fullName evidence="1">Uncharacterized protein (DUF1810 family)</fullName>
    </submittedName>
</protein>
<dbReference type="Proteomes" id="UP000238071">
    <property type="component" value="Unassembled WGS sequence"/>
</dbReference>
<dbReference type="PIRSF" id="PIRSF008546">
    <property type="entry name" value="UCP008546"/>
    <property type="match status" value="1"/>
</dbReference>
<gene>
    <name evidence="1" type="ORF">B0F88_103138</name>
</gene>
<dbReference type="Gene3D" id="1.25.40.380">
    <property type="entry name" value="Protein of unknown function DUF1810"/>
    <property type="match status" value="1"/>
</dbReference>
<dbReference type="Pfam" id="PF08837">
    <property type="entry name" value="DUF1810"/>
    <property type="match status" value="1"/>
</dbReference>
<dbReference type="OrthoDB" id="9801870at2"/>
<dbReference type="RefSeq" id="WP_104422801.1">
    <property type="nucleotide sequence ID" value="NZ_PTIY01000003.1"/>
</dbReference>
<dbReference type="InterPro" id="IPR014937">
    <property type="entry name" value="DUF1810"/>
</dbReference>
<sequence>MTNANDAIDLSRFPTAQASIYDSVLEELKSGRKRAHWMRYIFPQLDGLGHSTTSKHYAIKSIEEARQYLDHPVLGKRLSECAEAVFAIEGRSISEIFGYPDDLKLKSSMTLFAYVAAPCSVFSRILDKYFNGERDALTLQLLEKLKAK</sequence>
<dbReference type="AlphaFoldDB" id="A0A2S6H5E0"/>
<name>A0A2S6H5E0_9GAMM</name>